<feature type="transmembrane region" description="Helical" evidence="1">
    <location>
        <begin position="39"/>
        <end position="63"/>
    </location>
</feature>
<keyword evidence="1" id="KW-0472">Membrane</keyword>
<dbReference type="AlphaFoldDB" id="A0A7G5GZ73"/>
<proteinExistence type="predicted"/>
<gene>
    <name evidence="2" type="ORF">H3H32_04190</name>
</gene>
<accession>A0A7G5GZ73</accession>
<feature type="transmembrane region" description="Helical" evidence="1">
    <location>
        <begin position="6"/>
        <end position="27"/>
    </location>
</feature>
<dbReference type="KEGG" id="sfol:H3H32_04190"/>
<organism evidence="2 3">
    <name type="scientific">Spirosoma foliorum</name>
    <dbReference type="NCBI Taxonomy" id="2710596"/>
    <lineage>
        <taxon>Bacteria</taxon>
        <taxon>Pseudomonadati</taxon>
        <taxon>Bacteroidota</taxon>
        <taxon>Cytophagia</taxon>
        <taxon>Cytophagales</taxon>
        <taxon>Cytophagaceae</taxon>
        <taxon>Spirosoma</taxon>
    </lineage>
</organism>
<sequence length="70" mass="8027">MISPVVLLTVTMFMLWLIGAMIALIMLESKAVRNPFVLMGWPTIQMMLIKSLGSWITVFALVIEEWNRTE</sequence>
<keyword evidence="1" id="KW-0812">Transmembrane</keyword>
<name>A0A7G5GZ73_9BACT</name>
<dbReference type="Proteomes" id="UP000515369">
    <property type="component" value="Chromosome"/>
</dbReference>
<evidence type="ECO:0000256" key="1">
    <source>
        <dbReference type="SAM" id="Phobius"/>
    </source>
</evidence>
<dbReference type="EMBL" id="CP059732">
    <property type="protein sequence ID" value="QMW04165.1"/>
    <property type="molecule type" value="Genomic_DNA"/>
</dbReference>
<protein>
    <submittedName>
        <fullName evidence="2">Uncharacterized protein</fullName>
    </submittedName>
</protein>
<evidence type="ECO:0000313" key="2">
    <source>
        <dbReference type="EMBL" id="QMW04165.1"/>
    </source>
</evidence>
<reference evidence="2 3" key="1">
    <citation type="submission" date="2020-07" db="EMBL/GenBank/DDBJ databases">
        <title>Spirosoma foliorum sp. nov., isolated from the leaves on the Nejang mountain Korea, Republic of.</title>
        <authorList>
            <person name="Ho H."/>
            <person name="Lee Y.-J."/>
            <person name="Nurcahyanto D.-A."/>
            <person name="Kim S.-G."/>
        </authorList>
    </citation>
    <scope>NUCLEOTIDE SEQUENCE [LARGE SCALE GENOMIC DNA]</scope>
    <source>
        <strain evidence="2 3">PL0136</strain>
    </source>
</reference>
<keyword evidence="3" id="KW-1185">Reference proteome</keyword>
<dbReference type="RefSeq" id="WP_182461420.1">
    <property type="nucleotide sequence ID" value="NZ_CP059732.1"/>
</dbReference>
<evidence type="ECO:0000313" key="3">
    <source>
        <dbReference type="Proteomes" id="UP000515369"/>
    </source>
</evidence>
<keyword evidence="1" id="KW-1133">Transmembrane helix</keyword>